<dbReference type="AlphaFoldDB" id="A0A7S4P1X5"/>
<keyword evidence="2" id="KW-0812">Transmembrane</keyword>
<feature type="coiled-coil region" evidence="1">
    <location>
        <begin position="299"/>
        <end position="333"/>
    </location>
</feature>
<name>A0A7S4P1X5_9EUKA</name>
<keyword evidence="1" id="KW-0175">Coiled coil</keyword>
<feature type="transmembrane region" description="Helical" evidence="2">
    <location>
        <begin position="29"/>
        <end position="51"/>
    </location>
</feature>
<sequence length="338" mass="39901">MFCVFYSASIALVLLGASCDKFYYTSYEFWYAWSSGAYSLFILLPVLFSGMSWWERMRNFSRIGLNMRMISGGVAMTAILLGENYCLRMYTCFLCIPLFPFALAIFTRKHTYPKFIMIIEMCEFYEIFVEVWEHDLKQSCHHPGLLVFYMTDHYFAVLGLEAFLVLVFFVADCIVFENEGVNDFFIFDWFDEVFPQFKEKKEEKGENTDVDEKRIEVVEAAQFQGGENTNERIQKIVKAHLEAYDKQLQDQLTDQNKNLLSLQNLLLQLETIQDDQYQDITDNQKQITNQQKQITEQQIQPLQDKLNQQIRELQNLQNEIQQILQQMKPQQSNSNTRQ</sequence>
<keyword evidence="2" id="KW-0472">Membrane</keyword>
<keyword evidence="2" id="KW-1133">Transmembrane helix</keyword>
<feature type="transmembrane region" description="Helical" evidence="2">
    <location>
        <begin position="87"/>
        <end position="107"/>
    </location>
</feature>
<organism evidence="3">
    <name type="scientific">Paramoeba aestuarina</name>
    <dbReference type="NCBI Taxonomy" id="180227"/>
    <lineage>
        <taxon>Eukaryota</taxon>
        <taxon>Amoebozoa</taxon>
        <taxon>Discosea</taxon>
        <taxon>Flabellinia</taxon>
        <taxon>Dactylopodida</taxon>
        <taxon>Paramoebidae</taxon>
        <taxon>Paramoeba</taxon>
    </lineage>
</organism>
<protein>
    <submittedName>
        <fullName evidence="3">Uncharacterized protein</fullName>
    </submittedName>
</protein>
<feature type="transmembrane region" description="Helical" evidence="2">
    <location>
        <begin position="63"/>
        <end position="81"/>
    </location>
</feature>
<evidence type="ECO:0000313" key="3">
    <source>
        <dbReference type="EMBL" id="CAE2321055.1"/>
    </source>
</evidence>
<accession>A0A7S4P1X5</accession>
<dbReference type="EMBL" id="HBKR01027652">
    <property type="protein sequence ID" value="CAE2321055.1"/>
    <property type="molecule type" value="Transcribed_RNA"/>
</dbReference>
<evidence type="ECO:0000256" key="1">
    <source>
        <dbReference type="SAM" id="Coils"/>
    </source>
</evidence>
<evidence type="ECO:0000256" key="2">
    <source>
        <dbReference type="SAM" id="Phobius"/>
    </source>
</evidence>
<gene>
    <name evidence="3" type="ORF">NAES01612_LOCUS18031</name>
</gene>
<reference evidence="3" key="1">
    <citation type="submission" date="2021-01" db="EMBL/GenBank/DDBJ databases">
        <authorList>
            <person name="Corre E."/>
            <person name="Pelletier E."/>
            <person name="Niang G."/>
            <person name="Scheremetjew M."/>
            <person name="Finn R."/>
            <person name="Kale V."/>
            <person name="Holt S."/>
            <person name="Cochrane G."/>
            <person name="Meng A."/>
            <person name="Brown T."/>
            <person name="Cohen L."/>
        </authorList>
    </citation>
    <scope>NUCLEOTIDE SEQUENCE</scope>
    <source>
        <strain evidence="3">SoJaBio B1-5/56/2</strain>
    </source>
</reference>
<feature type="transmembrane region" description="Helical" evidence="2">
    <location>
        <begin position="154"/>
        <end position="171"/>
    </location>
</feature>
<proteinExistence type="predicted"/>